<evidence type="ECO:0000256" key="1">
    <source>
        <dbReference type="SAM" id="MobiDB-lite"/>
    </source>
</evidence>
<sequence>MSSGYDEGPVYYREIQKNAYLKRIPNDISTSKLRPLGHKKPPLKPMWTLFCVHNGRTPFLEQYPEPDSPATLAHRPSWRACLRTARHVTASVKPHAGDEYDFLVDTDHGPVRMLAPDWDSMQDWVTLLRTKLHELRILSRGENVYGAPPAAPLPRAAARDPTSPLPPTPPVPVDRVPGIDLTPITRPTVDQPTNDNTQNTTPTTTPNPTQSEPTTNTPETPTNTTPNHSTPTLYPNTSLNNVTISSLTTEDTDVDISNWEPFSLPSTSRTEPKKSVAKICGQNICLDDSLFKRNVTDSDEEFFAEIDRQDSDFEFKQRVVVNNGEHLDNGESSPQRSNVTVIQVSNKGPPHTAIPVLGPETDVFNFDFKQSLTITPQENKNNFINIVNTEAQNDNNYGTVFGNDSDYGHISLTTTTVNLTGQDVRTTAVSEPSNAKTVKDGRDVKVTAIKEARTDVKVTPIQDSRTDVKVTAVNGDRGVTVNSDGLYERLCMASTSNVTPSPLSIRRLRASIVRKTSLPNLDTESDYECLFPNSSQSGNIQNGRVNSEVRNNNVDSNATVTRSNVERSQSQNAYDVAPRREARREQHNSPKREVKNEKSELPQQKPIWKRGLTELSLLSRLKGITQIKRQESPTRHEEEGSTSPGKVVHRSRPVGRVDSSRRRSNSLTNCQAGHAGQSVGSLQALPSLQPLRARQAAALRAEQRRGACAAAVLLARDAPLLCDYEHHVWVARWAGASGARAGGRAGDRLAALGGAPPASAAHARRLLKNARSPRVDILFHRVPLAKIYVISKMEHENLGIKLDNECCIVSVEPSSPAGRAGLPPKGRWALTEVNNRPIDLLKGGEEEMNRLASHGTEVSLLIQPAALVKKIRAALKANKPLLGLR</sequence>
<feature type="compositionally biased region" description="Basic and acidic residues" evidence="1">
    <location>
        <begin position="577"/>
        <end position="600"/>
    </location>
</feature>
<feature type="region of interest" description="Disordered" evidence="1">
    <location>
        <begin position="144"/>
        <end position="239"/>
    </location>
</feature>
<protein>
    <recommendedName>
        <fullName evidence="4">PH domain-containing protein</fullName>
    </recommendedName>
</protein>
<dbReference type="EMBL" id="CAKOGL010000001">
    <property type="protein sequence ID" value="CAH2083408.1"/>
    <property type="molecule type" value="Genomic_DNA"/>
</dbReference>
<evidence type="ECO:0000313" key="2">
    <source>
        <dbReference type="EMBL" id="CAH2083408.1"/>
    </source>
</evidence>
<evidence type="ECO:0000313" key="3">
    <source>
        <dbReference type="Proteomes" id="UP001153954"/>
    </source>
</evidence>
<organism evidence="2 3">
    <name type="scientific">Euphydryas editha</name>
    <name type="common">Edith's checkerspot</name>
    <dbReference type="NCBI Taxonomy" id="104508"/>
    <lineage>
        <taxon>Eukaryota</taxon>
        <taxon>Metazoa</taxon>
        <taxon>Ecdysozoa</taxon>
        <taxon>Arthropoda</taxon>
        <taxon>Hexapoda</taxon>
        <taxon>Insecta</taxon>
        <taxon>Pterygota</taxon>
        <taxon>Neoptera</taxon>
        <taxon>Endopterygota</taxon>
        <taxon>Lepidoptera</taxon>
        <taxon>Glossata</taxon>
        <taxon>Ditrysia</taxon>
        <taxon>Papilionoidea</taxon>
        <taxon>Nymphalidae</taxon>
        <taxon>Nymphalinae</taxon>
        <taxon>Euphydryas</taxon>
    </lineage>
</organism>
<evidence type="ECO:0008006" key="4">
    <source>
        <dbReference type="Google" id="ProtNLM"/>
    </source>
</evidence>
<keyword evidence="3" id="KW-1185">Reference proteome</keyword>
<dbReference type="AlphaFoldDB" id="A0AAU9T753"/>
<feature type="compositionally biased region" description="Polar residues" evidence="1">
    <location>
        <begin position="532"/>
        <end position="573"/>
    </location>
</feature>
<feature type="compositionally biased region" description="Low complexity" evidence="1">
    <location>
        <begin position="192"/>
        <end position="232"/>
    </location>
</feature>
<accession>A0AAU9T753</accession>
<gene>
    <name evidence="2" type="ORF">EEDITHA_LOCUS116</name>
</gene>
<dbReference type="Proteomes" id="UP001153954">
    <property type="component" value="Unassembled WGS sequence"/>
</dbReference>
<dbReference type="Gene3D" id="2.30.42.10">
    <property type="match status" value="1"/>
</dbReference>
<proteinExistence type="predicted"/>
<feature type="region of interest" description="Disordered" evidence="1">
    <location>
        <begin position="626"/>
        <end position="675"/>
    </location>
</feature>
<name>A0AAU9T753_EUPED</name>
<reference evidence="2" key="1">
    <citation type="submission" date="2022-03" db="EMBL/GenBank/DDBJ databases">
        <authorList>
            <person name="Tunstrom K."/>
        </authorList>
    </citation>
    <scope>NUCLEOTIDE SEQUENCE</scope>
</reference>
<feature type="compositionally biased region" description="Low complexity" evidence="1">
    <location>
        <begin position="153"/>
        <end position="162"/>
    </location>
</feature>
<comment type="caution">
    <text evidence="2">The sequence shown here is derived from an EMBL/GenBank/DDBJ whole genome shotgun (WGS) entry which is preliminary data.</text>
</comment>
<dbReference type="InterPro" id="IPR036034">
    <property type="entry name" value="PDZ_sf"/>
</dbReference>
<feature type="compositionally biased region" description="Pro residues" evidence="1">
    <location>
        <begin position="163"/>
        <end position="172"/>
    </location>
</feature>
<feature type="region of interest" description="Disordered" evidence="1">
    <location>
        <begin position="523"/>
        <end position="607"/>
    </location>
</feature>
<feature type="compositionally biased region" description="Basic and acidic residues" evidence="1">
    <location>
        <begin position="628"/>
        <end position="639"/>
    </location>
</feature>